<evidence type="ECO:0000259" key="2">
    <source>
        <dbReference type="SMART" id="SM00062"/>
    </source>
</evidence>
<reference evidence="3 4" key="1">
    <citation type="submission" date="2023-07" db="EMBL/GenBank/DDBJ databases">
        <title>Genomic Encyclopedia of Type Strains, Phase IV (KMG-IV): sequencing the most valuable type-strain genomes for metagenomic binning, comparative biology and taxonomic classification.</title>
        <authorList>
            <person name="Goeker M."/>
        </authorList>
    </citation>
    <scope>NUCLEOTIDE SEQUENCE [LARGE SCALE GENOMIC DNA]</scope>
    <source>
        <strain evidence="3 4">DSM 11549</strain>
    </source>
</reference>
<accession>A0ABU0CD97</accession>
<organism evidence="3 4">
    <name type="scientific">Rhodopseudomonas julia</name>
    <dbReference type="NCBI Taxonomy" id="200617"/>
    <lineage>
        <taxon>Bacteria</taxon>
        <taxon>Pseudomonadati</taxon>
        <taxon>Pseudomonadota</taxon>
        <taxon>Alphaproteobacteria</taxon>
        <taxon>Hyphomicrobiales</taxon>
        <taxon>Nitrobacteraceae</taxon>
        <taxon>Rhodopseudomonas</taxon>
    </lineage>
</organism>
<evidence type="ECO:0000256" key="1">
    <source>
        <dbReference type="ARBA" id="ARBA00022729"/>
    </source>
</evidence>
<comment type="caution">
    <text evidence="3">The sequence shown here is derived from an EMBL/GenBank/DDBJ whole genome shotgun (WGS) entry which is preliminary data.</text>
</comment>
<dbReference type="NCBIfam" id="TIGR03871">
    <property type="entry name" value="ABC_peri_MoxJ_2"/>
    <property type="match status" value="1"/>
</dbReference>
<dbReference type="Gene3D" id="3.40.190.10">
    <property type="entry name" value="Periplasmic binding protein-like II"/>
    <property type="match status" value="2"/>
</dbReference>
<evidence type="ECO:0000313" key="4">
    <source>
        <dbReference type="Proteomes" id="UP001230253"/>
    </source>
</evidence>
<keyword evidence="4" id="KW-1185">Reference proteome</keyword>
<dbReference type="SUPFAM" id="SSF53850">
    <property type="entry name" value="Periplasmic binding protein-like II"/>
    <property type="match status" value="1"/>
</dbReference>
<feature type="domain" description="Solute-binding protein family 3/N-terminal" evidence="2">
    <location>
        <begin position="33"/>
        <end position="264"/>
    </location>
</feature>
<keyword evidence="1" id="KW-0732">Signal</keyword>
<dbReference type="InterPro" id="IPR001638">
    <property type="entry name" value="Solute-binding_3/MltF_N"/>
</dbReference>
<sequence length="274" mass="29862">MSAAILGLSATQGQGLAQTTGLGEAIELVDPNVFRVCADPSNMPFSNQKEEGYEQKLAELFAEKLGKTVAYTYFPEVMGFVRHTLGAHECDVIMSYAQGDELVQNTNAYYQTAYALVTMPDSGLGEVTTLADPRLKDKRIGVVARTPPATNMAMHGLLKKAKPYQLMVDTRRGTSAEAMIADLKAGEIDVAALWGPLAGWFASQADPPLTVTALLSEEGGSRMVYRITMGVRPTDQEFKRTLNRLIRENQNAIDAILLDYGVPILDAHEKPITH</sequence>
<dbReference type="RefSeq" id="WP_307155608.1">
    <property type="nucleotide sequence ID" value="NZ_JAUSUK010000002.1"/>
</dbReference>
<name>A0ABU0CD97_9BRAD</name>
<proteinExistence type="predicted"/>
<dbReference type="PANTHER" id="PTHR35936:SF17">
    <property type="entry name" value="ARGININE-BINDING EXTRACELLULAR PROTEIN ARTP"/>
    <property type="match status" value="1"/>
</dbReference>
<evidence type="ECO:0000313" key="3">
    <source>
        <dbReference type="EMBL" id="MDQ0327605.1"/>
    </source>
</evidence>
<gene>
    <name evidence="3" type="ORF">J2R99_003474</name>
</gene>
<dbReference type="Proteomes" id="UP001230253">
    <property type="component" value="Unassembled WGS sequence"/>
</dbReference>
<protein>
    <submittedName>
        <fullName evidence="3">Quinoprotein dehydrogenase-associated probable ABC transporter substrate-binding protein</fullName>
    </submittedName>
</protein>
<dbReference type="InterPro" id="IPR022448">
    <property type="entry name" value="Quinoprotein_dehydrogenase"/>
</dbReference>
<dbReference type="SMART" id="SM00062">
    <property type="entry name" value="PBPb"/>
    <property type="match status" value="1"/>
</dbReference>
<dbReference type="EMBL" id="JAUSUK010000002">
    <property type="protein sequence ID" value="MDQ0327605.1"/>
    <property type="molecule type" value="Genomic_DNA"/>
</dbReference>
<dbReference type="PANTHER" id="PTHR35936">
    <property type="entry name" value="MEMBRANE-BOUND LYTIC MUREIN TRANSGLYCOSYLASE F"/>
    <property type="match status" value="1"/>
</dbReference>